<proteinExistence type="predicted"/>
<dbReference type="SUPFAM" id="SSF54427">
    <property type="entry name" value="NTF2-like"/>
    <property type="match status" value="1"/>
</dbReference>
<name>A0ABN2A0N5_9ACTN</name>
<reference evidence="2 3" key="1">
    <citation type="journal article" date="2019" name="Int. J. Syst. Evol. Microbiol.">
        <title>The Global Catalogue of Microorganisms (GCM) 10K type strain sequencing project: providing services to taxonomists for standard genome sequencing and annotation.</title>
        <authorList>
            <consortium name="The Broad Institute Genomics Platform"/>
            <consortium name="The Broad Institute Genome Sequencing Center for Infectious Disease"/>
            <person name="Wu L."/>
            <person name="Ma J."/>
        </authorList>
    </citation>
    <scope>NUCLEOTIDE SEQUENCE [LARGE SCALE GENOMIC DNA]</scope>
    <source>
        <strain evidence="2 3">JCM 14303</strain>
    </source>
</reference>
<evidence type="ECO:0000313" key="3">
    <source>
        <dbReference type="Proteomes" id="UP001500363"/>
    </source>
</evidence>
<dbReference type="Pfam" id="PF13474">
    <property type="entry name" value="SnoaL_3"/>
    <property type="match status" value="1"/>
</dbReference>
<evidence type="ECO:0000313" key="2">
    <source>
        <dbReference type="EMBL" id="GAA1508536.1"/>
    </source>
</evidence>
<comment type="caution">
    <text evidence="2">The sequence shown here is derived from an EMBL/GenBank/DDBJ whole genome shotgun (WGS) entry which is preliminary data.</text>
</comment>
<sequence length="138" mass="15313">MTTPHEAAITAQINQIIHGLRTKDLDHLAQLYTPDVVSFDIDPPLQHVGRAAKLKNWERVFAVFQDVNYELRDLKITAGDEIAFAHGFGRLSNGTTAGSWVRVTFCFRNVDGTWLIAHDQVSVPSDMAAGRAITDLEP</sequence>
<keyword evidence="3" id="KW-1185">Reference proteome</keyword>
<dbReference type="Gene3D" id="3.10.450.50">
    <property type="match status" value="1"/>
</dbReference>
<protein>
    <recommendedName>
        <fullName evidence="1">SnoaL-like domain-containing protein</fullName>
    </recommendedName>
</protein>
<dbReference type="EMBL" id="BAAANC010000001">
    <property type="protein sequence ID" value="GAA1508536.1"/>
    <property type="molecule type" value="Genomic_DNA"/>
</dbReference>
<feature type="domain" description="SnoaL-like" evidence="1">
    <location>
        <begin position="10"/>
        <end position="124"/>
    </location>
</feature>
<dbReference type="RefSeq" id="WP_344167672.1">
    <property type="nucleotide sequence ID" value="NZ_BAAANC010000001.1"/>
</dbReference>
<evidence type="ECO:0000259" key="1">
    <source>
        <dbReference type="Pfam" id="PF13474"/>
    </source>
</evidence>
<organism evidence="2 3">
    <name type="scientific">Kribbella lupini</name>
    <dbReference type="NCBI Taxonomy" id="291602"/>
    <lineage>
        <taxon>Bacteria</taxon>
        <taxon>Bacillati</taxon>
        <taxon>Actinomycetota</taxon>
        <taxon>Actinomycetes</taxon>
        <taxon>Propionibacteriales</taxon>
        <taxon>Kribbellaceae</taxon>
        <taxon>Kribbella</taxon>
    </lineage>
</organism>
<dbReference type="InterPro" id="IPR032710">
    <property type="entry name" value="NTF2-like_dom_sf"/>
</dbReference>
<gene>
    <name evidence="2" type="ORF">GCM10009741_01560</name>
</gene>
<dbReference type="InterPro" id="IPR037401">
    <property type="entry name" value="SnoaL-like"/>
</dbReference>
<accession>A0ABN2A0N5</accession>
<dbReference type="Proteomes" id="UP001500363">
    <property type="component" value="Unassembled WGS sequence"/>
</dbReference>